<comment type="caution">
    <text evidence="2">The sequence shown here is derived from an EMBL/GenBank/DDBJ whole genome shotgun (WGS) entry which is preliminary data.</text>
</comment>
<keyword evidence="1" id="KW-0732">Signal</keyword>
<dbReference type="SMART" id="SM00671">
    <property type="entry name" value="SEL1"/>
    <property type="match status" value="3"/>
</dbReference>
<dbReference type="InterPro" id="IPR006597">
    <property type="entry name" value="Sel1-like"/>
</dbReference>
<accession>A0A074VG64</accession>
<evidence type="ECO:0000256" key="1">
    <source>
        <dbReference type="SAM" id="SignalP"/>
    </source>
</evidence>
<gene>
    <name evidence="2" type="ORF">SASC598J21_007950</name>
</gene>
<feature type="signal peptide" evidence="1">
    <location>
        <begin position="1"/>
        <end position="21"/>
    </location>
</feature>
<protein>
    <submittedName>
        <fullName evidence="2">Sel1 repeat</fullName>
    </submittedName>
</protein>
<evidence type="ECO:0000313" key="2">
    <source>
        <dbReference type="EMBL" id="KEQ01435.1"/>
    </source>
</evidence>
<organism evidence="2 3">
    <name type="scientific">Snodgrassella alvi SCGC AB-598-J21</name>
    <dbReference type="NCBI Taxonomy" id="1385367"/>
    <lineage>
        <taxon>Bacteria</taxon>
        <taxon>Pseudomonadati</taxon>
        <taxon>Pseudomonadota</taxon>
        <taxon>Betaproteobacteria</taxon>
        <taxon>Neisseriales</taxon>
        <taxon>Neisseriaceae</taxon>
        <taxon>Snodgrassella</taxon>
    </lineage>
</organism>
<dbReference type="PANTHER" id="PTHR11102">
    <property type="entry name" value="SEL-1-LIKE PROTEIN"/>
    <property type="match status" value="1"/>
</dbReference>
<name>A0A074VG64_9NEIS</name>
<dbReference type="SUPFAM" id="SSF81901">
    <property type="entry name" value="HCP-like"/>
    <property type="match status" value="1"/>
</dbReference>
<dbReference type="AlphaFoldDB" id="A0A074VG64"/>
<dbReference type="Proteomes" id="UP000027644">
    <property type="component" value="Unassembled WGS sequence"/>
</dbReference>
<dbReference type="Gene3D" id="1.25.40.10">
    <property type="entry name" value="Tetratricopeptide repeat domain"/>
    <property type="match status" value="1"/>
</dbReference>
<evidence type="ECO:0000313" key="3">
    <source>
        <dbReference type="Proteomes" id="UP000027644"/>
    </source>
</evidence>
<dbReference type="Pfam" id="PF08238">
    <property type="entry name" value="Sel1"/>
    <property type="match status" value="4"/>
</dbReference>
<dbReference type="PANTHER" id="PTHR11102:SF160">
    <property type="entry name" value="ERAD-ASSOCIATED E3 UBIQUITIN-PROTEIN LIGASE COMPONENT HRD3"/>
    <property type="match status" value="1"/>
</dbReference>
<dbReference type="InterPro" id="IPR050767">
    <property type="entry name" value="Sel1_AlgK"/>
</dbReference>
<dbReference type="EMBL" id="AVQL01000418">
    <property type="protein sequence ID" value="KEQ01435.1"/>
    <property type="molecule type" value="Genomic_DNA"/>
</dbReference>
<dbReference type="InterPro" id="IPR011990">
    <property type="entry name" value="TPR-like_helical_dom_sf"/>
</dbReference>
<feature type="chain" id="PRO_5001702024" evidence="1">
    <location>
        <begin position="22"/>
        <end position="212"/>
    </location>
</feature>
<reference evidence="2 3" key="1">
    <citation type="journal article" date="2014" name="PLoS Genet.">
        <title>Hidden diversity in honey bee gut symbionts detected by single-cell genomics.</title>
        <authorList>
            <person name="Engel P."/>
            <person name="Stepanauskas R."/>
            <person name="Moran N."/>
        </authorList>
    </citation>
    <scope>NUCLEOTIDE SEQUENCE [LARGE SCALE GENOMIC DNA]</scope>
    <source>
        <strain evidence="2 3">SCGC AB-598-J21</strain>
    </source>
</reference>
<sequence>MLRRILTVFCLCFALIQMAWAGTYDDAAAAAQNRQYDKALVLFQKAINENDDARAYNSLGTLYEMGLGVPQDYATAAKYYEQAVKKGNVKANGNLAVLYERGLGVKKDWGKAMGYYFNGLNRGDGKSMNNLGVMALNGEILPKNISVAWALFASAAILKDREAPHNLAVVETKMTKAEIEQGKVVFKALHQVKSKKPPMDIMLDYLGWHDYK</sequence>
<proteinExistence type="predicted"/>